<evidence type="ECO:0000259" key="3">
    <source>
        <dbReference type="Pfam" id="PF08281"/>
    </source>
</evidence>
<dbReference type="Pfam" id="PF08281">
    <property type="entry name" value="Sigma70_r4_2"/>
    <property type="match status" value="1"/>
</dbReference>
<evidence type="ECO:0000259" key="2">
    <source>
        <dbReference type="Pfam" id="PF04773"/>
    </source>
</evidence>
<evidence type="ECO:0000313" key="4">
    <source>
        <dbReference type="EMBL" id="RKJ98814.1"/>
    </source>
</evidence>
<dbReference type="InterPro" id="IPR012373">
    <property type="entry name" value="Ferrdict_sens_TM"/>
</dbReference>
<dbReference type="PANTHER" id="PTHR30273">
    <property type="entry name" value="PERIPLASMIC SIGNAL SENSOR AND SIGMA FACTOR ACTIVATOR FECR-RELATED"/>
    <property type="match status" value="1"/>
</dbReference>
<dbReference type="InterPro" id="IPR013324">
    <property type="entry name" value="RNA_pol_sigma_r3/r4-like"/>
</dbReference>
<dbReference type="InterPro" id="IPR013325">
    <property type="entry name" value="RNA_pol_sigma_r2"/>
</dbReference>
<proteinExistence type="predicted"/>
<gene>
    <name evidence="4" type="ORF">CE154_003440</name>
</gene>
<dbReference type="GO" id="GO:0003677">
    <property type="term" value="F:DNA binding"/>
    <property type="evidence" value="ECO:0007669"/>
    <property type="project" value="InterPro"/>
</dbReference>
<dbReference type="InterPro" id="IPR014284">
    <property type="entry name" value="RNA_pol_sigma-70_dom"/>
</dbReference>
<dbReference type="InterPro" id="IPR006860">
    <property type="entry name" value="FecR"/>
</dbReference>
<dbReference type="InterPro" id="IPR013249">
    <property type="entry name" value="RNA_pol_sigma70_r4_t2"/>
</dbReference>
<dbReference type="SUPFAM" id="SSF88659">
    <property type="entry name" value="Sigma3 and sigma4 domains of RNA polymerase sigma factors"/>
    <property type="match status" value="1"/>
</dbReference>
<dbReference type="InterPro" id="IPR036388">
    <property type="entry name" value="WH-like_DNA-bd_sf"/>
</dbReference>
<feature type="domain" description="FecR protein" evidence="2">
    <location>
        <begin position="219"/>
        <end position="314"/>
    </location>
</feature>
<feature type="domain" description="RNA polymerase sigma factor 70 region 4 type 2" evidence="3">
    <location>
        <begin position="114"/>
        <end position="163"/>
    </location>
</feature>
<dbReference type="EMBL" id="NKDB02000001">
    <property type="protein sequence ID" value="RKJ98814.1"/>
    <property type="molecule type" value="Genomic_DNA"/>
</dbReference>
<organism evidence="4 5">
    <name type="scientific">Alicycliphilus denitrificans</name>
    <dbReference type="NCBI Taxonomy" id="179636"/>
    <lineage>
        <taxon>Bacteria</taxon>
        <taxon>Pseudomonadati</taxon>
        <taxon>Pseudomonadota</taxon>
        <taxon>Betaproteobacteria</taxon>
        <taxon>Burkholderiales</taxon>
        <taxon>Comamonadaceae</taxon>
        <taxon>Alicycliphilus</taxon>
    </lineage>
</organism>
<dbReference type="SUPFAM" id="SSF88946">
    <property type="entry name" value="Sigma2 domain of RNA polymerase sigma factors"/>
    <property type="match status" value="1"/>
</dbReference>
<feature type="domain" description="RNA polymerase sigma-70 region 2" evidence="1">
    <location>
        <begin position="16"/>
        <end position="83"/>
    </location>
</feature>
<reference evidence="4 5" key="1">
    <citation type="submission" date="2018-09" db="EMBL/GenBank/DDBJ databases">
        <title>Genome comparison of Alicycliphilus sp. BQ1, a polyurethanolytic bacterium, with its closest phylogenetic relatives Alicycliphilus denitrificans BC and K601, unable to attack polyurethane.</title>
        <authorList>
            <person name="Loza-Tavera H."/>
            <person name="Lozano L."/>
            <person name="Cevallos M."/>
            <person name="Maya-Lucas O."/>
            <person name="Garcia-Mena J."/>
            <person name="Hernandez J."/>
        </authorList>
    </citation>
    <scope>NUCLEOTIDE SEQUENCE [LARGE SCALE GENOMIC DNA]</scope>
    <source>
        <strain evidence="4 5">BQ1</strain>
    </source>
</reference>
<name>A0A420KFU4_9BURK</name>
<protein>
    <submittedName>
        <fullName evidence="4">Sigma-70 family RNA polymerase sigma factor</fullName>
    </submittedName>
</protein>
<dbReference type="InterPro" id="IPR007627">
    <property type="entry name" value="RNA_pol_sigma70_r2"/>
</dbReference>
<dbReference type="GO" id="GO:0016987">
    <property type="term" value="F:sigma factor activity"/>
    <property type="evidence" value="ECO:0007669"/>
    <property type="project" value="InterPro"/>
</dbReference>
<sequence>MTAQAAASSPLLASFRDSYRDLVRYLARRTGCADEARDVAHDTWLRLADMDLRGAPPVQCEAEARAYVFTMARNLVIDRRRHEGMAQRHAHVLAAPGQGPDETEALMYRQAIAAVEAALATVPERTRQVFLRHRINGEDQGALAAEFGISRNMVERDVMLAMDRVQAAMERWHGSAPTARRGRRRALSALLGVAGLSVSGALAWRWWRIAVPAWQRAAATGHAQTLRQPLPDGGSVTLDAQSRVQLAYYAARRSARLLAGAAFFDVVRDEDRPFVVDVPCEQGAVRITVLGTRFGVERLPGDAVEVQVESGLVRVESFGADGGARTLRELRAGEAMRISAEPDQTPPRVRSGVAAAPWRQGMVAFTDVPLGEAVERLRRYLPRPVLVEPQAALLRLSGQVRIAQAEDFVRALPSVVPVRVQLAAGRWSVAAR</sequence>
<comment type="caution">
    <text evidence="4">The sequence shown here is derived from an EMBL/GenBank/DDBJ whole genome shotgun (WGS) entry which is preliminary data.</text>
</comment>
<dbReference type="Proteomes" id="UP000216225">
    <property type="component" value="Unassembled WGS sequence"/>
</dbReference>
<dbReference type="Gene3D" id="2.60.120.1440">
    <property type="match status" value="1"/>
</dbReference>
<dbReference type="GO" id="GO:0016989">
    <property type="term" value="F:sigma factor antagonist activity"/>
    <property type="evidence" value="ECO:0007669"/>
    <property type="project" value="TreeGrafter"/>
</dbReference>
<dbReference type="Gene3D" id="1.10.10.10">
    <property type="entry name" value="Winged helix-like DNA-binding domain superfamily/Winged helix DNA-binding domain"/>
    <property type="match status" value="1"/>
</dbReference>
<evidence type="ECO:0000259" key="1">
    <source>
        <dbReference type="Pfam" id="PF04542"/>
    </source>
</evidence>
<dbReference type="AlphaFoldDB" id="A0A420KFU4"/>
<dbReference type="Gene3D" id="1.10.1740.10">
    <property type="match status" value="1"/>
</dbReference>
<dbReference type="RefSeq" id="WP_094435160.1">
    <property type="nucleotide sequence ID" value="NZ_NKDB02000001.1"/>
</dbReference>
<dbReference type="NCBIfam" id="TIGR02937">
    <property type="entry name" value="sigma70-ECF"/>
    <property type="match status" value="1"/>
</dbReference>
<dbReference type="PANTHER" id="PTHR30273:SF2">
    <property type="entry name" value="PROTEIN FECR"/>
    <property type="match status" value="1"/>
</dbReference>
<dbReference type="Pfam" id="PF04773">
    <property type="entry name" value="FecR"/>
    <property type="match status" value="1"/>
</dbReference>
<dbReference type="Pfam" id="PF04542">
    <property type="entry name" value="Sigma70_r2"/>
    <property type="match status" value="1"/>
</dbReference>
<evidence type="ECO:0000313" key="5">
    <source>
        <dbReference type="Proteomes" id="UP000216225"/>
    </source>
</evidence>
<accession>A0A420KFU4</accession>
<dbReference type="GO" id="GO:0006352">
    <property type="term" value="P:DNA-templated transcription initiation"/>
    <property type="evidence" value="ECO:0007669"/>
    <property type="project" value="InterPro"/>
</dbReference>